<organism evidence="1 2">
    <name type="scientific">Acer yangbiense</name>
    <dbReference type="NCBI Taxonomy" id="1000413"/>
    <lineage>
        <taxon>Eukaryota</taxon>
        <taxon>Viridiplantae</taxon>
        <taxon>Streptophyta</taxon>
        <taxon>Embryophyta</taxon>
        <taxon>Tracheophyta</taxon>
        <taxon>Spermatophyta</taxon>
        <taxon>Magnoliopsida</taxon>
        <taxon>eudicotyledons</taxon>
        <taxon>Gunneridae</taxon>
        <taxon>Pentapetalae</taxon>
        <taxon>rosids</taxon>
        <taxon>malvids</taxon>
        <taxon>Sapindales</taxon>
        <taxon>Sapindaceae</taxon>
        <taxon>Hippocastanoideae</taxon>
        <taxon>Acereae</taxon>
        <taxon>Acer</taxon>
    </lineage>
</organism>
<comment type="caution">
    <text evidence="1">The sequence shown here is derived from an EMBL/GenBank/DDBJ whole genome shotgun (WGS) entry which is preliminary data.</text>
</comment>
<dbReference type="PANTHER" id="PTHR45631:SF206">
    <property type="entry name" value="PROTEIN KINASE DOMAIN-CONTAINING PROTEIN"/>
    <property type="match status" value="1"/>
</dbReference>
<evidence type="ECO:0000313" key="1">
    <source>
        <dbReference type="EMBL" id="TXG68782.1"/>
    </source>
</evidence>
<proteinExistence type="predicted"/>
<gene>
    <name evidence="1" type="ORF">EZV62_003717</name>
</gene>
<protein>
    <submittedName>
        <fullName evidence="1">Uncharacterized protein</fullName>
    </submittedName>
</protein>
<accession>A0A5C7IJE8</accession>
<name>A0A5C7IJE8_9ROSI</name>
<dbReference type="OrthoDB" id="2013020at2759"/>
<sequence>MKLQILGLCRYYTSSRLTEKSDVYSFGIILPEPITGQHAVIKGRENTHIVQWVCPFLERGDIRRLIDSRLGVNFDTNSTWKAIETTMSLIPAPPSSHVLHAQIFLLWLASDVTSDVDQKLANLSTASTPAGPYGIGKF</sequence>
<dbReference type="SUPFAM" id="SSF56112">
    <property type="entry name" value="Protein kinase-like (PK-like)"/>
    <property type="match status" value="1"/>
</dbReference>
<reference evidence="2" key="1">
    <citation type="journal article" date="2019" name="Gigascience">
        <title>De novo genome assembly of the endangered Acer yangbiense, a plant species with extremely small populations endemic to Yunnan Province, China.</title>
        <authorList>
            <person name="Yang J."/>
            <person name="Wariss H.M."/>
            <person name="Tao L."/>
            <person name="Zhang R."/>
            <person name="Yun Q."/>
            <person name="Hollingsworth P."/>
            <person name="Dao Z."/>
            <person name="Luo G."/>
            <person name="Guo H."/>
            <person name="Ma Y."/>
            <person name="Sun W."/>
        </authorList>
    </citation>
    <scope>NUCLEOTIDE SEQUENCE [LARGE SCALE GENOMIC DNA]</scope>
    <source>
        <strain evidence="2">cv. Malutang</strain>
    </source>
</reference>
<dbReference type="Gene3D" id="1.10.510.10">
    <property type="entry name" value="Transferase(Phosphotransferase) domain 1"/>
    <property type="match status" value="1"/>
</dbReference>
<dbReference type="InterPro" id="IPR011009">
    <property type="entry name" value="Kinase-like_dom_sf"/>
</dbReference>
<evidence type="ECO:0000313" key="2">
    <source>
        <dbReference type="Proteomes" id="UP000323000"/>
    </source>
</evidence>
<dbReference type="AlphaFoldDB" id="A0A5C7IJE8"/>
<dbReference type="EMBL" id="VAHF01000002">
    <property type="protein sequence ID" value="TXG68782.1"/>
    <property type="molecule type" value="Genomic_DNA"/>
</dbReference>
<dbReference type="PANTHER" id="PTHR45631">
    <property type="entry name" value="OS07G0107800 PROTEIN-RELATED"/>
    <property type="match status" value="1"/>
</dbReference>
<dbReference type="Proteomes" id="UP000323000">
    <property type="component" value="Chromosome 2"/>
</dbReference>
<keyword evidence="2" id="KW-1185">Reference proteome</keyword>